<keyword evidence="2" id="KW-1185">Reference proteome</keyword>
<gene>
    <name evidence="1" type="ORF">F4821DRAFT_163280</name>
</gene>
<dbReference type="EMBL" id="MU394331">
    <property type="protein sequence ID" value="KAI6084879.1"/>
    <property type="molecule type" value="Genomic_DNA"/>
</dbReference>
<comment type="caution">
    <text evidence="1">The sequence shown here is derived from an EMBL/GenBank/DDBJ whole genome shotgun (WGS) entry which is preliminary data.</text>
</comment>
<proteinExistence type="predicted"/>
<protein>
    <submittedName>
        <fullName evidence="1">Uncharacterized protein</fullName>
    </submittedName>
</protein>
<evidence type="ECO:0000313" key="2">
    <source>
        <dbReference type="Proteomes" id="UP001497680"/>
    </source>
</evidence>
<sequence length="142" mass="15378">MKATFASLLAAFLPALAIVRAQSCDTSGISLSCGEFSLQNGVELHGRCLSADPGAEVETSLDLDECFQNVKGHITWGPGGSFFSSCRDCELQRATKTMLRCDCWTGGWINNMTVPQYIESFMDLNNATNIENLNGQLKCGTI</sequence>
<organism evidence="1 2">
    <name type="scientific">Hypoxylon rubiginosum</name>
    <dbReference type="NCBI Taxonomy" id="110542"/>
    <lineage>
        <taxon>Eukaryota</taxon>
        <taxon>Fungi</taxon>
        <taxon>Dikarya</taxon>
        <taxon>Ascomycota</taxon>
        <taxon>Pezizomycotina</taxon>
        <taxon>Sordariomycetes</taxon>
        <taxon>Xylariomycetidae</taxon>
        <taxon>Xylariales</taxon>
        <taxon>Hypoxylaceae</taxon>
        <taxon>Hypoxylon</taxon>
    </lineage>
</organism>
<name>A0ACC0CWQ1_9PEZI</name>
<accession>A0ACC0CWQ1</accession>
<dbReference type="Proteomes" id="UP001497680">
    <property type="component" value="Unassembled WGS sequence"/>
</dbReference>
<reference evidence="1 2" key="1">
    <citation type="journal article" date="2022" name="New Phytol.">
        <title>Ecological generalism drives hyperdiversity of secondary metabolite gene clusters in xylarialean endophytes.</title>
        <authorList>
            <person name="Franco M.E.E."/>
            <person name="Wisecaver J.H."/>
            <person name="Arnold A.E."/>
            <person name="Ju Y.M."/>
            <person name="Slot J.C."/>
            <person name="Ahrendt S."/>
            <person name="Moore L.P."/>
            <person name="Eastman K.E."/>
            <person name="Scott K."/>
            <person name="Konkel Z."/>
            <person name="Mondo S.J."/>
            <person name="Kuo A."/>
            <person name="Hayes R.D."/>
            <person name="Haridas S."/>
            <person name="Andreopoulos B."/>
            <person name="Riley R."/>
            <person name="LaButti K."/>
            <person name="Pangilinan J."/>
            <person name="Lipzen A."/>
            <person name="Amirebrahimi M."/>
            <person name="Yan J."/>
            <person name="Adam C."/>
            <person name="Keymanesh K."/>
            <person name="Ng V."/>
            <person name="Louie K."/>
            <person name="Northen T."/>
            <person name="Drula E."/>
            <person name="Henrissat B."/>
            <person name="Hsieh H.M."/>
            <person name="Youens-Clark K."/>
            <person name="Lutzoni F."/>
            <person name="Miadlikowska J."/>
            <person name="Eastwood D.C."/>
            <person name="Hamelin R.C."/>
            <person name="Grigoriev I.V."/>
            <person name="U'Ren J.M."/>
        </authorList>
    </citation>
    <scope>NUCLEOTIDE SEQUENCE [LARGE SCALE GENOMIC DNA]</scope>
    <source>
        <strain evidence="1 2">ER1909</strain>
    </source>
</reference>
<evidence type="ECO:0000313" key="1">
    <source>
        <dbReference type="EMBL" id="KAI6084879.1"/>
    </source>
</evidence>